<protein>
    <submittedName>
        <fullName evidence="2">Uncharacterized protein</fullName>
    </submittedName>
</protein>
<dbReference type="Proteomes" id="UP001162164">
    <property type="component" value="Unassembled WGS sequence"/>
</dbReference>
<organism evidence="2 3">
    <name type="scientific">Molorchus minor</name>
    <dbReference type="NCBI Taxonomy" id="1323400"/>
    <lineage>
        <taxon>Eukaryota</taxon>
        <taxon>Metazoa</taxon>
        <taxon>Ecdysozoa</taxon>
        <taxon>Arthropoda</taxon>
        <taxon>Hexapoda</taxon>
        <taxon>Insecta</taxon>
        <taxon>Pterygota</taxon>
        <taxon>Neoptera</taxon>
        <taxon>Endopterygota</taxon>
        <taxon>Coleoptera</taxon>
        <taxon>Polyphaga</taxon>
        <taxon>Cucujiformia</taxon>
        <taxon>Chrysomeloidea</taxon>
        <taxon>Cerambycidae</taxon>
        <taxon>Lamiinae</taxon>
        <taxon>Monochamini</taxon>
        <taxon>Molorchus</taxon>
    </lineage>
</organism>
<evidence type="ECO:0000313" key="3">
    <source>
        <dbReference type="Proteomes" id="UP001162164"/>
    </source>
</evidence>
<proteinExistence type="predicted"/>
<reference evidence="2" key="1">
    <citation type="journal article" date="2023" name="Insect Mol. Biol.">
        <title>Genome sequencing provides insights into the evolution of gene families encoding plant cell wall-degrading enzymes in longhorned beetles.</title>
        <authorList>
            <person name="Shin N.R."/>
            <person name="Okamura Y."/>
            <person name="Kirsch R."/>
            <person name="Pauchet Y."/>
        </authorList>
    </citation>
    <scope>NUCLEOTIDE SEQUENCE</scope>
    <source>
        <strain evidence="2">MMC_N1</strain>
    </source>
</reference>
<name>A0ABQ9K365_9CUCU</name>
<sequence length="231" mass="27018">MTKNLVIPIFNRNAQVEERLLNIHIENINDTVQMKLRDPSEYSFNYTENIDLGDFEVMRVANDRLQKQLSNARNVISEKEQQIELLTVTKNKMKKEFKNNFKQVNDLVSGKIIETQKLLQGKILNFKQRIDRSLEQVRIVKRDLGIQNESNAQLLKKIEDLRKESEINAELLGRLKTGNNELLNEKLYQEKHYLELKKILQEKESAFDGNELKSDVEKAAIAITQKKGDHR</sequence>
<feature type="coiled-coil region" evidence="1">
    <location>
        <begin position="62"/>
        <end position="96"/>
    </location>
</feature>
<evidence type="ECO:0000256" key="1">
    <source>
        <dbReference type="SAM" id="Coils"/>
    </source>
</evidence>
<keyword evidence="3" id="KW-1185">Reference proteome</keyword>
<keyword evidence="1" id="KW-0175">Coiled coil</keyword>
<comment type="caution">
    <text evidence="2">The sequence shown here is derived from an EMBL/GenBank/DDBJ whole genome shotgun (WGS) entry which is preliminary data.</text>
</comment>
<dbReference type="EMBL" id="JAPWTJ010000051">
    <property type="protein sequence ID" value="KAJ8984023.1"/>
    <property type="molecule type" value="Genomic_DNA"/>
</dbReference>
<accession>A0ABQ9K365</accession>
<evidence type="ECO:0000313" key="2">
    <source>
        <dbReference type="EMBL" id="KAJ8984023.1"/>
    </source>
</evidence>
<gene>
    <name evidence="2" type="ORF">NQ317_012247</name>
</gene>